<keyword evidence="5" id="KW-1185">Reference proteome</keyword>
<dbReference type="Gene3D" id="1.25.10.10">
    <property type="entry name" value="Leucine-rich Repeat Variant"/>
    <property type="match status" value="1"/>
</dbReference>
<comment type="caution">
    <text evidence="4">The sequence shown here is derived from an EMBL/GenBank/DDBJ whole genome shotgun (WGS) entry which is preliminary data.</text>
</comment>
<protein>
    <submittedName>
        <fullName evidence="4">Uncharacterized protein</fullName>
    </submittedName>
</protein>
<dbReference type="AlphaFoldDB" id="A0A1J4JI04"/>
<reference evidence="4" key="1">
    <citation type="submission" date="2016-10" db="EMBL/GenBank/DDBJ databases">
        <authorList>
            <person name="Benchimol M."/>
            <person name="Almeida L.G."/>
            <person name="Vasconcelos A.T."/>
            <person name="Perreira-Neves A."/>
            <person name="Rosa I.A."/>
            <person name="Tasca T."/>
            <person name="Bogo M.R."/>
            <person name="de Souza W."/>
        </authorList>
    </citation>
    <scope>NUCLEOTIDE SEQUENCE [LARGE SCALE GENOMIC DNA]</scope>
    <source>
        <strain evidence="4">K</strain>
    </source>
</reference>
<name>A0A1J4JI04_9EUKA</name>
<sequence length="465" mass="54974">MNINAFQENLSELRRHRITEEAMTLTGLDTAKKERIPQNLIISKFHDFYNFFNQKNLNGMMKTINILSGIAKKQIIYDFDEFETFNLAEIFIKVLYIHNHQIHITIIRFLVYLFQHDEPPLLKYFVEKGIINSLLFSVQKYLDNEEIVLETFHIIYEIALEKSDVMHQFVKFQFLDLFLLIFRNDSFSKSMRIAIFNFLTELAEEELSYEELDNILMITRNILEDHQLIFLWESAFDTLFSLIADQKTAQYIMIEKDFCSICNDIFSNCSENEILTSVISVLSSYFHYSNTIIPFNYEKMLGCLSILNDKYICVTLKTISNIIVQGHIKELFDMKFLGALKSNLQDQSYNVKQEILYVIGNIIRNIGSDYISNLIQYDFMDDFIQMLDTQDLKFFNFVIGIITKLLRSNVKYDPFDIFWIQFEQNNGVEKMQELAFSSNGEMSERAERFLNKLYSLRPQNTADHY</sequence>
<gene>
    <name evidence="4" type="ORF">TRFO_08764</name>
</gene>
<dbReference type="EMBL" id="MLAK01001038">
    <property type="protein sequence ID" value="OHS98750.1"/>
    <property type="molecule type" value="Genomic_DNA"/>
</dbReference>
<dbReference type="SUPFAM" id="SSF48371">
    <property type="entry name" value="ARM repeat"/>
    <property type="match status" value="1"/>
</dbReference>
<keyword evidence="3" id="KW-0653">Protein transport</keyword>
<dbReference type="RefSeq" id="XP_068351887.1">
    <property type="nucleotide sequence ID" value="XM_068494483.1"/>
</dbReference>
<keyword evidence="2" id="KW-0813">Transport</keyword>
<proteinExistence type="inferred from homology"/>
<dbReference type="PANTHER" id="PTHR23316">
    <property type="entry name" value="IMPORTIN ALPHA"/>
    <property type="match status" value="1"/>
</dbReference>
<dbReference type="VEuPathDB" id="TrichDB:TRFO_08764"/>
<dbReference type="InterPro" id="IPR011989">
    <property type="entry name" value="ARM-like"/>
</dbReference>
<organism evidence="4 5">
    <name type="scientific">Tritrichomonas foetus</name>
    <dbReference type="NCBI Taxonomy" id="1144522"/>
    <lineage>
        <taxon>Eukaryota</taxon>
        <taxon>Metamonada</taxon>
        <taxon>Parabasalia</taxon>
        <taxon>Tritrichomonadida</taxon>
        <taxon>Tritrichomonadidae</taxon>
        <taxon>Tritrichomonas</taxon>
    </lineage>
</organism>
<dbReference type="GO" id="GO:0015031">
    <property type="term" value="P:protein transport"/>
    <property type="evidence" value="ECO:0007669"/>
    <property type="project" value="UniProtKB-KW"/>
</dbReference>
<accession>A0A1J4JI04</accession>
<evidence type="ECO:0000256" key="2">
    <source>
        <dbReference type="ARBA" id="ARBA00022448"/>
    </source>
</evidence>
<evidence type="ECO:0000256" key="3">
    <source>
        <dbReference type="ARBA" id="ARBA00022927"/>
    </source>
</evidence>
<comment type="similarity">
    <text evidence="1">Belongs to the importin alpha family.</text>
</comment>
<evidence type="ECO:0000256" key="1">
    <source>
        <dbReference type="ARBA" id="ARBA00010394"/>
    </source>
</evidence>
<evidence type="ECO:0000313" key="5">
    <source>
        <dbReference type="Proteomes" id="UP000179807"/>
    </source>
</evidence>
<dbReference type="InterPro" id="IPR016024">
    <property type="entry name" value="ARM-type_fold"/>
</dbReference>
<evidence type="ECO:0000313" key="4">
    <source>
        <dbReference type="EMBL" id="OHS98750.1"/>
    </source>
</evidence>
<dbReference type="Proteomes" id="UP000179807">
    <property type="component" value="Unassembled WGS sequence"/>
</dbReference>
<dbReference type="GeneID" id="94829187"/>